<keyword evidence="15" id="KW-1185">Reference proteome</keyword>
<dbReference type="PROSITE" id="PS50089">
    <property type="entry name" value="ZF_RING_2"/>
    <property type="match status" value="1"/>
</dbReference>
<feature type="transmembrane region" description="Helical" evidence="13">
    <location>
        <begin position="39"/>
        <end position="60"/>
    </location>
</feature>
<dbReference type="GO" id="GO:0016567">
    <property type="term" value="P:protein ubiquitination"/>
    <property type="evidence" value="ECO:0007669"/>
    <property type="project" value="InterPro"/>
</dbReference>
<dbReference type="SUPFAM" id="SSF57850">
    <property type="entry name" value="RING/U-box"/>
    <property type="match status" value="1"/>
</dbReference>
<protein>
    <recommendedName>
        <fullName evidence="3">RING-type E3 ubiquitin transferase</fullName>
        <ecNumber evidence="3">2.3.2.27</ecNumber>
    </recommendedName>
</protein>
<dbReference type="Proteomes" id="UP000504603">
    <property type="component" value="Unplaced"/>
</dbReference>
<evidence type="ECO:0000313" key="16">
    <source>
        <dbReference type="RefSeq" id="XP_022157309.1"/>
    </source>
</evidence>
<evidence type="ECO:0000256" key="13">
    <source>
        <dbReference type="SAM" id="Phobius"/>
    </source>
</evidence>
<dbReference type="InterPro" id="IPR001841">
    <property type="entry name" value="Znf_RING"/>
</dbReference>
<evidence type="ECO:0000256" key="10">
    <source>
        <dbReference type="ARBA" id="ARBA00023136"/>
    </source>
</evidence>
<dbReference type="InterPro" id="IPR013083">
    <property type="entry name" value="Znf_RING/FYVE/PHD"/>
</dbReference>
<keyword evidence="4" id="KW-0808">Transferase</keyword>
<dbReference type="GO" id="GO:0008270">
    <property type="term" value="F:zinc ion binding"/>
    <property type="evidence" value="ECO:0007669"/>
    <property type="project" value="UniProtKB-KW"/>
</dbReference>
<evidence type="ECO:0000256" key="8">
    <source>
        <dbReference type="ARBA" id="ARBA00022833"/>
    </source>
</evidence>
<dbReference type="GO" id="GO:0016020">
    <property type="term" value="C:membrane"/>
    <property type="evidence" value="ECO:0007669"/>
    <property type="project" value="UniProtKB-SubCell"/>
</dbReference>
<evidence type="ECO:0000259" key="14">
    <source>
        <dbReference type="PROSITE" id="PS50089"/>
    </source>
</evidence>
<keyword evidence="9 13" id="KW-1133">Transmembrane helix</keyword>
<evidence type="ECO:0000313" key="15">
    <source>
        <dbReference type="Proteomes" id="UP000504603"/>
    </source>
</evidence>
<dbReference type="OrthoDB" id="8062037at2759"/>
<evidence type="ECO:0000256" key="4">
    <source>
        <dbReference type="ARBA" id="ARBA00022679"/>
    </source>
</evidence>
<dbReference type="PANTHER" id="PTHR46905:SF21">
    <property type="entry name" value="RING-TYPE E3 UBIQUITIN TRANSFERASE"/>
    <property type="match status" value="1"/>
</dbReference>
<evidence type="ECO:0000256" key="2">
    <source>
        <dbReference type="ARBA" id="ARBA00004167"/>
    </source>
</evidence>
<keyword evidence="8" id="KW-0862">Zinc</keyword>
<evidence type="ECO:0000256" key="9">
    <source>
        <dbReference type="ARBA" id="ARBA00022989"/>
    </source>
</evidence>
<dbReference type="SMART" id="SM00184">
    <property type="entry name" value="RING"/>
    <property type="match status" value="1"/>
</dbReference>
<evidence type="ECO:0000256" key="3">
    <source>
        <dbReference type="ARBA" id="ARBA00012483"/>
    </source>
</evidence>
<comment type="catalytic activity">
    <reaction evidence="1">
        <text>S-ubiquitinyl-[E2 ubiquitin-conjugating enzyme]-L-cysteine + [acceptor protein]-L-lysine = [E2 ubiquitin-conjugating enzyme]-L-cysteine + N(6)-ubiquitinyl-[acceptor protein]-L-lysine.</text>
        <dbReference type="EC" id="2.3.2.27"/>
    </reaction>
</comment>
<evidence type="ECO:0000256" key="7">
    <source>
        <dbReference type="ARBA" id="ARBA00022786"/>
    </source>
</evidence>
<sequence>MEQNLARRLLATELGNTPSEANRTGDSAYVGEMNLDANMVVILAALSCALIGALGMNSIVRCVLRCSQSPEGAAAATGLKKRDLGQIPVGVYGIGGGDGGNMVNIKGTDCAICLGEFQPGDKLRMLPVCNHGFHVRCIDTWLLSHSSCPNCRHSLLHPPLKVKEIAAVSQPPPASASTQAHVVLLLQSGSQTQIS</sequence>
<dbReference type="GeneID" id="111024041"/>
<evidence type="ECO:0000256" key="11">
    <source>
        <dbReference type="ARBA" id="ARBA00024209"/>
    </source>
</evidence>
<keyword evidence="7" id="KW-0833">Ubl conjugation pathway</keyword>
<proteinExistence type="inferred from homology"/>
<dbReference type="AlphaFoldDB" id="A0A6J1DW47"/>
<comment type="subcellular location">
    <subcellularLocation>
        <location evidence="2">Membrane</location>
        <topology evidence="2">Single-pass membrane protein</topology>
    </subcellularLocation>
</comment>
<evidence type="ECO:0000256" key="6">
    <source>
        <dbReference type="ARBA" id="ARBA00022723"/>
    </source>
</evidence>
<reference evidence="16" key="1">
    <citation type="submission" date="2025-08" db="UniProtKB">
        <authorList>
            <consortium name="RefSeq"/>
        </authorList>
    </citation>
    <scope>IDENTIFICATION</scope>
    <source>
        <strain evidence="16">OHB3-1</strain>
    </source>
</reference>
<dbReference type="CDD" id="cd16461">
    <property type="entry name" value="RING-H2_EL5-like"/>
    <property type="match status" value="1"/>
</dbReference>
<accession>A0A6J1DW47</accession>
<dbReference type="InterPro" id="IPR044602">
    <property type="entry name" value="ATL10/ATL72-79-like"/>
</dbReference>
<evidence type="ECO:0000256" key="5">
    <source>
        <dbReference type="ARBA" id="ARBA00022692"/>
    </source>
</evidence>
<keyword evidence="12" id="KW-0863">Zinc-finger</keyword>
<dbReference type="Pfam" id="PF13639">
    <property type="entry name" value="zf-RING_2"/>
    <property type="match status" value="1"/>
</dbReference>
<evidence type="ECO:0000256" key="12">
    <source>
        <dbReference type="PROSITE-ProRule" id="PRU00175"/>
    </source>
</evidence>
<gene>
    <name evidence="16" type="primary">LOC111024041</name>
</gene>
<keyword evidence="6" id="KW-0479">Metal-binding</keyword>
<dbReference type="GO" id="GO:0061630">
    <property type="term" value="F:ubiquitin protein ligase activity"/>
    <property type="evidence" value="ECO:0007669"/>
    <property type="project" value="UniProtKB-EC"/>
</dbReference>
<dbReference type="Gene3D" id="3.30.40.10">
    <property type="entry name" value="Zinc/RING finger domain, C3HC4 (zinc finger)"/>
    <property type="match status" value="1"/>
</dbReference>
<keyword evidence="10 13" id="KW-0472">Membrane</keyword>
<evidence type="ECO:0000256" key="1">
    <source>
        <dbReference type="ARBA" id="ARBA00000900"/>
    </source>
</evidence>
<dbReference type="KEGG" id="mcha:111024041"/>
<name>A0A6J1DW47_MOMCH</name>
<comment type="similarity">
    <text evidence="11">Belongs to the RING-type zinc finger family. ATL subfamily.</text>
</comment>
<dbReference type="PANTHER" id="PTHR46905">
    <property type="entry name" value="RING-H2 FINGER PROTEIN ATL78"/>
    <property type="match status" value="1"/>
</dbReference>
<organism evidence="15 16">
    <name type="scientific">Momordica charantia</name>
    <name type="common">Bitter gourd</name>
    <name type="synonym">Balsam pear</name>
    <dbReference type="NCBI Taxonomy" id="3673"/>
    <lineage>
        <taxon>Eukaryota</taxon>
        <taxon>Viridiplantae</taxon>
        <taxon>Streptophyta</taxon>
        <taxon>Embryophyta</taxon>
        <taxon>Tracheophyta</taxon>
        <taxon>Spermatophyta</taxon>
        <taxon>Magnoliopsida</taxon>
        <taxon>eudicotyledons</taxon>
        <taxon>Gunneridae</taxon>
        <taxon>Pentapetalae</taxon>
        <taxon>rosids</taxon>
        <taxon>fabids</taxon>
        <taxon>Cucurbitales</taxon>
        <taxon>Cucurbitaceae</taxon>
        <taxon>Momordiceae</taxon>
        <taxon>Momordica</taxon>
    </lineage>
</organism>
<keyword evidence="5 13" id="KW-0812">Transmembrane</keyword>
<dbReference type="EC" id="2.3.2.27" evidence="3"/>
<feature type="domain" description="RING-type" evidence="14">
    <location>
        <begin position="110"/>
        <end position="152"/>
    </location>
</feature>
<dbReference type="RefSeq" id="XP_022157309.1">
    <property type="nucleotide sequence ID" value="XM_022301617.1"/>
</dbReference>